<proteinExistence type="predicted"/>
<evidence type="ECO:0000313" key="2">
    <source>
        <dbReference type="EMBL" id="KAG0268804.1"/>
    </source>
</evidence>
<reference evidence="2" key="1">
    <citation type="journal article" date="2020" name="Fungal Divers.">
        <title>Resolving the Mortierellaceae phylogeny through synthesis of multi-gene phylogenetics and phylogenomics.</title>
        <authorList>
            <person name="Vandepol N."/>
            <person name="Liber J."/>
            <person name="Desiro A."/>
            <person name="Na H."/>
            <person name="Kennedy M."/>
            <person name="Barry K."/>
            <person name="Grigoriev I.V."/>
            <person name="Miller A.N."/>
            <person name="O'Donnell K."/>
            <person name="Stajich J.E."/>
            <person name="Bonito G."/>
        </authorList>
    </citation>
    <scope>NUCLEOTIDE SEQUENCE</scope>
    <source>
        <strain evidence="2">NRRL 28262</strain>
    </source>
</reference>
<feature type="signal peptide" evidence="1">
    <location>
        <begin position="1"/>
        <end position="22"/>
    </location>
</feature>
<feature type="chain" id="PRO_5041928806" evidence="1">
    <location>
        <begin position="23"/>
        <end position="81"/>
    </location>
</feature>
<name>A0AAD4D5N6_9FUNG</name>
<accession>A0AAD4D5N6</accession>
<organism evidence="2 3">
    <name type="scientific">Linnemannia exigua</name>
    <dbReference type="NCBI Taxonomy" id="604196"/>
    <lineage>
        <taxon>Eukaryota</taxon>
        <taxon>Fungi</taxon>
        <taxon>Fungi incertae sedis</taxon>
        <taxon>Mucoromycota</taxon>
        <taxon>Mortierellomycotina</taxon>
        <taxon>Mortierellomycetes</taxon>
        <taxon>Mortierellales</taxon>
        <taxon>Mortierellaceae</taxon>
        <taxon>Linnemannia</taxon>
    </lineage>
</organism>
<evidence type="ECO:0000313" key="3">
    <source>
        <dbReference type="Proteomes" id="UP001194580"/>
    </source>
</evidence>
<comment type="caution">
    <text evidence="2">The sequence shown here is derived from an EMBL/GenBank/DDBJ whole genome shotgun (WGS) entry which is preliminary data.</text>
</comment>
<keyword evidence="1" id="KW-0732">Signal</keyword>
<dbReference type="EMBL" id="JAAAIL010001488">
    <property type="protein sequence ID" value="KAG0268804.1"/>
    <property type="molecule type" value="Genomic_DNA"/>
</dbReference>
<keyword evidence="3" id="KW-1185">Reference proteome</keyword>
<protein>
    <submittedName>
        <fullName evidence="2">Uncharacterized protein</fullName>
    </submittedName>
</protein>
<evidence type="ECO:0000256" key="1">
    <source>
        <dbReference type="SAM" id="SignalP"/>
    </source>
</evidence>
<dbReference type="AlphaFoldDB" id="A0AAD4D5N6"/>
<gene>
    <name evidence="2" type="ORF">BGZ95_002306</name>
</gene>
<dbReference type="Proteomes" id="UP001194580">
    <property type="component" value="Unassembled WGS sequence"/>
</dbReference>
<sequence length="81" mass="8885">MRFSSASFIAAAFVAALTFARAVDPNDPVVKACLRKCDVAQATDFEAAVKTYPNPKDEQRLSVIKWATVYRGHCISACYNP</sequence>